<proteinExistence type="evidence at transcript level"/>
<dbReference type="EMBL" id="HQ288131">
    <property type="protein sequence ID" value="ADY39553.1"/>
    <property type="molecule type" value="mRNA"/>
</dbReference>
<dbReference type="GO" id="GO:0005829">
    <property type="term" value="C:cytosol"/>
    <property type="evidence" value="ECO:0007669"/>
    <property type="project" value="TreeGrafter"/>
</dbReference>
<dbReference type="SMART" id="SM00165">
    <property type="entry name" value="UBA"/>
    <property type="match status" value="1"/>
</dbReference>
<dbReference type="InterPro" id="IPR015496">
    <property type="entry name" value="Ubiquilin"/>
</dbReference>
<protein>
    <submittedName>
        <fullName evidence="3">Putative ubiquilin</fullName>
    </submittedName>
</protein>
<dbReference type="Gene3D" id="1.10.8.10">
    <property type="entry name" value="DNA helicase RuvA subunit, C-terminal domain"/>
    <property type="match status" value="1"/>
</dbReference>
<dbReference type="GO" id="GO:0031593">
    <property type="term" value="F:polyubiquitin modification-dependent protein binding"/>
    <property type="evidence" value="ECO:0007669"/>
    <property type="project" value="TreeGrafter"/>
</dbReference>
<dbReference type="InterPro" id="IPR015940">
    <property type="entry name" value="UBA"/>
</dbReference>
<organism evidence="3">
    <name type="scientific">Hottentotta judaicus</name>
    <name type="common">Black scorpion</name>
    <name type="synonym">Buthotus judaicus</name>
    <dbReference type="NCBI Taxonomy" id="6863"/>
    <lineage>
        <taxon>Eukaryota</taxon>
        <taxon>Metazoa</taxon>
        <taxon>Ecdysozoa</taxon>
        <taxon>Arthropoda</taxon>
        <taxon>Chelicerata</taxon>
        <taxon>Arachnida</taxon>
        <taxon>Scorpiones</taxon>
        <taxon>Buthida</taxon>
        <taxon>Buthoidea</taxon>
        <taxon>Buthidae</taxon>
        <taxon>Hottentotta</taxon>
    </lineage>
</organism>
<evidence type="ECO:0000256" key="1">
    <source>
        <dbReference type="SAM" id="MobiDB-lite"/>
    </source>
</evidence>
<sequence>PPFGVTSTTTVTSNTTTSANVNTTTATSNSDTRPLGTASIDSLGQDSLSQFMARMVTAMARGGNNTQLPPEERYRSQLEQLTAMGFMNREANLQALIATFGDVNAAVERLLQSQQ</sequence>
<dbReference type="PANTHER" id="PTHR10677:SF3">
    <property type="entry name" value="FI07626P-RELATED"/>
    <property type="match status" value="1"/>
</dbReference>
<dbReference type="InterPro" id="IPR009060">
    <property type="entry name" value="UBA-like_sf"/>
</dbReference>
<reference evidence="3" key="1">
    <citation type="journal article" date="2011" name="Toxicon">
        <title>The tale of a resting gland: transcriptome of a replete venom gland from the scorpion Hottentotta judaicus.</title>
        <authorList>
            <person name="Morgenstern D."/>
            <person name="Rohde B.H."/>
            <person name="King G.F."/>
            <person name="Tal T."/>
            <person name="Sher D."/>
            <person name="Zlotkin E."/>
        </authorList>
    </citation>
    <scope>NUCLEOTIDE SEQUENCE</scope>
    <source>
        <tissue evidence="3">Telson</tissue>
    </source>
</reference>
<feature type="non-terminal residue" evidence="3">
    <location>
        <position position="1"/>
    </location>
</feature>
<feature type="domain" description="UBA" evidence="2">
    <location>
        <begin position="69"/>
        <end position="113"/>
    </location>
</feature>
<dbReference type="PANTHER" id="PTHR10677">
    <property type="entry name" value="UBIQUILIN"/>
    <property type="match status" value="1"/>
</dbReference>
<name>F1CJ22_HOTJU</name>
<accession>F1CJ22</accession>
<dbReference type="FunFam" id="1.10.8.10:FF:000077">
    <property type="entry name" value="Ubiquilin like"/>
    <property type="match status" value="1"/>
</dbReference>
<dbReference type="AlphaFoldDB" id="F1CJ22"/>
<evidence type="ECO:0000259" key="2">
    <source>
        <dbReference type="PROSITE" id="PS50030"/>
    </source>
</evidence>
<evidence type="ECO:0000313" key="3">
    <source>
        <dbReference type="EMBL" id="ADY39553.1"/>
    </source>
</evidence>
<dbReference type="CDD" id="cd14399">
    <property type="entry name" value="UBA_PLICs"/>
    <property type="match status" value="1"/>
</dbReference>
<feature type="region of interest" description="Disordered" evidence="1">
    <location>
        <begin position="1"/>
        <end position="37"/>
    </location>
</feature>
<feature type="compositionally biased region" description="Low complexity" evidence="1">
    <location>
        <begin position="1"/>
        <end position="30"/>
    </location>
</feature>
<dbReference type="GO" id="GO:0006511">
    <property type="term" value="P:ubiquitin-dependent protein catabolic process"/>
    <property type="evidence" value="ECO:0007669"/>
    <property type="project" value="TreeGrafter"/>
</dbReference>
<dbReference type="Pfam" id="PF00627">
    <property type="entry name" value="UBA"/>
    <property type="match status" value="1"/>
</dbReference>
<dbReference type="SUPFAM" id="SSF46934">
    <property type="entry name" value="UBA-like"/>
    <property type="match status" value="1"/>
</dbReference>
<dbReference type="PROSITE" id="PS50030">
    <property type="entry name" value="UBA"/>
    <property type="match status" value="1"/>
</dbReference>